<feature type="repeat" description="Solcar" evidence="8">
    <location>
        <begin position="110"/>
        <end position="199"/>
    </location>
</feature>
<dbReference type="Pfam" id="PF00153">
    <property type="entry name" value="Mito_carr"/>
    <property type="match status" value="2"/>
</dbReference>
<dbReference type="GO" id="GO:0015187">
    <property type="term" value="F:glycine transmembrane transporter activity"/>
    <property type="evidence" value="ECO:0007669"/>
    <property type="project" value="TreeGrafter"/>
</dbReference>
<evidence type="ECO:0000256" key="7">
    <source>
        <dbReference type="ARBA" id="ARBA00023136"/>
    </source>
</evidence>
<dbReference type="PRINTS" id="PR00926">
    <property type="entry name" value="MITOCARRIER"/>
</dbReference>
<proteinExistence type="inferred from homology"/>
<reference evidence="10" key="1">
    <citation type="submission" date="2023-03" db="EMBL/GenBank/DDBJ databases">
        <title>Mating type loci evolution in Malassezia.</title>
        <authorList>
            <person name="Coelho M.A."/>
        </authorList>
    </citation>
    <scope>NUCLEOTIDE SEQUENCE</scope>
    <source>
        <strain evidence="10">CBS 11721</strain>
    </source>
</reference>
<protein>
    <recommendedName>
        <fullName evidence="12">Solute carrier family 25 member 38 homolog</fullName>
    </recommendedName>
</protein>
<dbReference type="PROSITE" id="PS50920">
    <property type="entry name" value="SOLCAR"/>
    <property type="match status" value="2"/>
</dbReference>
<keyword evidence="4" id="KW-0677">Repeat</keyword>
<evidence type="ECO:0000256" key="9">
    <source>
        <dbReference type="RuleBase" id="RU000488"/>
    </source>
</evidence>
<comment type="similarity">
    <text evidence="9">Belongs to the mitochondrial carrier (TC 2.A.29) family.</text>
</comment>
<dbReference type="GO" id="GO:0031966">
    <property type="term" value="C:mitochondrial membrane"/>
    <property type="evidence" value="ECO:0007669"/>
    <property type="project" value="UniProtKB-SubCell"/>
</dbReference>
<name>A0AAF0ESE4_9BASI</name>
<dbReference type="InterPro" id="IPR023395">
    <property type="entry name" value="MCP_dom_sf"/>
</dbReference>
<evidence type="ECO:0000256" key="8">
    <source>
        <dbReference type="PROSITE-ProRule" id="PRU00282"/>
    </source>
</evidence>
<dbReference type="Proteomes" id="UP001219933">
    <property type="component" value="Chromosome 2"/>
</dbReference>
<accession>A0AAF0ESE4</accession>
<dbReference type="PANTHER" id="PTHR46181:SF3">
    <property type="entry name" value="MITOCHONDRIAL GLYCINE TRANSPORTER"/>
    <property type="match status" value="1"/>
</dbReference>
<keyword evidence="2 9" id="KW-0813">Transport</keyword>
<evidence type="ECO:0000256" key="3">
    <source>
        <dbReference type="ARBA" id="ARBA00022692"/>
    </source>
</evidence>
<dbReference type="InterPro" id="IPR018108">
    <property type="entry name" value="MCP_transmembrane"/>
</dbReference>
<dbReference type="PANTHER" id="PTHR46181">
    <property type="entry name" value="MITOCHONDRIAL GLYCINE TRANSPORTER"/>
    <property type="match status" value="1"/>
</dbReference>
<keyword evidence="5" id="KW-1133">Transmembrane helix</keyword>
<keyword evidence="6" id="KW-0496">Mitochondrion</keyword>
<organism evidence="10 11">
    <name type="scientific">Malassezia cuniculi</name>
    <dbReference type="NCBI Taxonomy" id="948313"/>
    <lineage>
        <taxon>Eukaryota</taxon>
        <taxon>Fungi</taxon>
        <taxon>Dikarya</taxon>
        <taxon>Basidiomycota</taxon>
        <taxon>Ustilaginomycotina</taxon>
        <taxon>Malasseziomycetes</taxon>
        <taxon>Malasseziales</taxon>
        <taxon>Malasseziaceae</taxon>
        <taxon>Malassezia</taxon>
    </lineage>
</organism>
<dbReference type="SUPFAM" id="SSF103506">
    <property type="entry name" value="Mitochondrial carrier"/>
    <property type="match status" value="1"/>
</dbReference>
<evidence type="ECO:0008006" key="12">
    <source>
        <dbReference type="Google" id="ProtNLM"/>
    </source>
</evidence>
<evidence type="ECO:0000256" key="2">
    <source>
        <dbReference type="ARBA" id="ARBA00022448"/>
    </source>
</evidence>
<keyword evidence="7 8" id="KW-0472">Membrane</keyword>
<sequence>MARLSPAGNIVTGAVSRVSIGFLLNPITIVKARFESSHYARDAYPTITASLKSIYRESGFPGFFRGFSATAMRDAPYAGLYLAVYERSKVLLSELAAHLQSVPSLREATGHLHVVSASSVIAATVATLLTHPFDIVKTRMQTTPVEMLHGAKPSFMSTVRHIYKTNGIGAFADGVWLRCTRKGASSAIAWSIFEIGNRWATESMYSK</sequence>
<evidence type="ECO:0000256" key="4">
    <source>
        <dbReference type="ARBA" id="ARBA00022737"/>
    </source>
</evidence>
<dbReference type="EMBL" id="CP119878">
    <property type="protein sequence ID" value="WFD34209.1"/>
    <property type="molecule type" value="Genomic_DNA"/>
</dbReference>
<evidence type="ECO:0000256" key="6">
    <source>
        <dbReference type="ARBA" id="ARBA00023128"/>
    </source>
</evidence>
<keyword evidence="11" id="KW-1185">Reference proteome</keyword>
<comment type="subcellular location">
    <subcellularLocation>
        <location evidence="1">Mitochondrion membrane</location>
        <topology evidence="1">Multi-pass membrane protein</topology>
    </subcellularLocation>
</comment>
<dbReference type="Gene3D" id="1.50.40.10">
    <property type="entry name" value="Mitochondrial carrier domain"/>
    <property type="match status" value="1"/>
</dbReference>
<keyword evidence="3 8" id="KW-0812">Transmembrane</keyword>
<dbReference type="InterPro" id="IPR002067">
    <property type="entry name" value="MCP"/>
</dbReference>
<evidence type="ECO:0000313" key="10">
    <source>
        <dbReference type="EMBL" id="WFD34209.1"/>
    </source>
</evidence>
<dbReference type="AlphaFoldDB" id="A0AAF0ESE4"/>
<evidence type="ECO:0000313" key="11">
    <source>
        <dbReference type="Proteomes" id="UP001219933"/>
    </source>
</evidence>
<feature type="repeat" description="Solcar" evidence="8">
    <location>
        <begin position="4"/>
        <end position="91"/>
    </location>
</feature>
<gene>
    <name evidence="10" type="ORF">MCUN1_001046</name>
</gene>
<dbReference type="GO" id="GO:1904983">
    <property type="term" value="P:glycine import into mitochondrion"/>
    <property type="evidence" value="ECO:0007669"/>
    <property type="project" value="TreeGrafter"/>
</dbReference>
<evidence type="ECO:0000256" key="1">
    <source>
        <dbReference type="ARBA" id="ARBA00004225"/>
    </source>
</evidence>
<evidence type="ECO:0000256" key="5">
    <source>
        <dbReference type="ARBA" id="ARBA00022989"/>
    </source>
</evidence>